<dbReference type="InterPro" id="IPR014014">
    <property type="entry name" value="RNA_helicase_DEAD_Q_motif"/>
</dbReference>
<gene>
    <name evidence="10" type="ORF">EYB31_02175</name>
</gene>
<evidence type="ECO:0000256" key="1">
    <source>
        <dbReference type="ARBA" id="ARBA00022741"/>
    </source>
</evidence>
<dbReference type="EMBL" id="SIRE01000002">
    <property type="protein sequence ID" value="TBL81820.1"/>
    <property type="molecule type" value="Genomic_DNA"/>
</dbReference>
<keyword evidence="2" id="KW-0378">Hydrolase</keyword>
<dbReference type="SMART" id="SM00490">
    <property type="entry name" value="HELICc"/>
    <property type="match status" value="1"/>
</dbReference>
<dbReference type="PANTHER" id="PTHR47963">
    <property type="entry name" value="DEAD-BOX ATP-DEPENDENT RNA HELICASE 47, MITOCHONDRIAL"/>
    <property type="match status" value="1"/>
</dbReference>
<dbReference type="PROSITE" id="PS51194">
    <property type="entry name" value="HELICASE_CTER"/>
    <property type="match status" value="1"/>
</dbReference>
<dbReference type="RefSeq" id="WP_131011606.1">
    <property type="nucleotide sequence ID" value="NZ_SIRE01000002.1"/>
</dbReference>
<keyword evidence="4" id="KW-0067">ATP-binding</keyword>
<dbReference type="InterPro" id="IPR001650">
    <property type="entry name" value="Helicase_C-like"/>
</dbReference>
<reference evidence="10 11" key="1">
    <citation type="submission" date="2019-02" db="EMBL/GenBank/DDBJ databases">
        <title>Paenibacillus sp. nov., isolated from surface-sterilized tissue of Thalictrum simplex L.</title>
        <authorList>
            <person name="Tuo L."/>
        </authorList>
    </citation>
    <scope>NUCLEOTIDE SEQUENCE [LARGE SCALE GENOMIC DNA]</scope>
    <source>
        <strain evidence="10 11">N2SHLJ1</strain>
    </source>
</reference>
<dbReference type="GO" id="GO:0005840">
    <property type="term" value="C:ribosome"/>
    <property type="evidence" value="ECO:0007669"/>
    <property type="project" value="TreeGrafter"/>
</dbReference>
<dbReference type="Pfam" id="PF00271">
    <property type="entry name" value="Helicase_C"/>
    <property type="match status" value="1"/>
</dbReference>
<dbReference type="AlphaFoldDB" id="A0A4Q9E067"/>
<keyword evidence="11" id="KW-1185">Reference proteome</keyword>
<evidence type="ECO:0000256" key="6">
    <source>
        <dbReference type="SAM" id="MobiDB-lite"/>
    </source>
</evidence>
<dbReference type="GO" id="GO:0016787">
    <property type="term" value="F:hydrolase activity"/>
    <property type="evidence" value="ECO:0007669"/>
    <property type="project" value="UniProtKB-KW"/>
</dbReference>
<feature type="domain" description="Helicase C-terminal" evidence="8">
    <location>
        <begin position="215"/>
        <end position="381"/>
    </location>
</feature>
<name>A0A4Q9E067_9BACL</name>
<dbReference type="InterPro" id="IPR027417">
    <property type="entry name" value="P-loop_NTPase"/>
</dbReference>
<feature type="compositionally biased region" description="Low complexity" evidence="6">
    <location>
        <begin position="438"/>
        <end position="447"/>
    </location>
</feature>
<feature type="compositionally biased region" description="Basic and acidic residues" evidence="6">
    <location>
        <begin position="450"/>
        <end position="478"/>
    </location>
</feature>
<evidence type="ECO:0000259" key="7">
    <source>
        <dbReference type="PROSITE" id="PS51192"/>
    </source>
</evidence>
<feature type="domain" description="DEAD-box RNA helicase Q" evidence="9">
    <location>
        <begin position="3"/>
        <end position="31"/>
    </location>
</feature>
<dbReference type="PROSITE" id="PS51195">
    <property type="entry name" value="Q_MOTIF"/>
    <property type="match status" value="1"/>
</dbReference>
<feature type="region of interest" description="Disordered" evidence="6">
    <location>
        <begin position="380"/>
        <end position="478"/>
    </location>
</feature>
<dbReference type="GO" id="GO:0003724">
    <property type="term" value="F:RNA helicase activity"/>
    <property type="evidence" value="ECO:0007669"/>
    <property type="project" value="InterPro"/>
</dbReference>
<comment type="caution">
    <text evidence="10">The sequence shown here is derived from an EMBL/GenBank/DDBJ whole genome shotgun (WGS) entry which is preliminary data.</text>
</comment>
<dbReference type="GO" id="GO:0009409">
    <property type="term" value="P:response to cold"/>
    <property type="evidence" value="ECO:0007669"/>
    <property type="project" value="TreeGrafter"/>
</dbReference>
<evidence type="ECO:0000256" key="2">
    <source>
        <dbReference type="ARBA" id="ARBA00022801"/>
    </source>
</evidence>
<dbReference type="InterPro" id="IPR014001">
    <property type="entry name" value="Helicase_ATP-bd"/>
</dbReference>
<evidence type="ECO:0000313" key="11">
    <source>
        <dbReference type="Proteomes" id="UP000293142"/>
    </source>
</evidence>
<evidence type="ECO:0000256" key="4">
    <source>
        <dbReference type="ARBA" id="ARBA00022840"/>
    </source>
</evidence>
<keyword evidence="3 10" id="KW-0347">Helicase</keyword>
<dbReference type="Pfam" id="PF00270">
    <property type="entry name" value="DEAD"/>
    <property type="match status" value="1"/>
</dbReference>
<protein>
    <submittedName>
        <fullName evidence="10">DEAD/DEAH box helicase</fullName>
    </submittedName>
</protein>
<organism evidence="10 11">
    <name type="scientific">Paenibacillus thalictri</name>
    <dbReference type="NCBI Taxonomy" id="2527873"/>
    <lineage>
        <taxon>Bacteria</taxon>
        <taxon>Bacillati</taxon>
        <taxon>Bacillota</taxon>
        <taxon>Bacilli</taxon>
        <taxon>Bacillales</taxon>
        <taxon>Paenibacillaceae</taxon>
        <taxon>Paenibacillus</taxon>
    </lineage>
</organism>
<evidence type="ECO:0000256" key="5">
    <source>
        <dbReference type="PROSITE-ProRule" id="PRU00552"/>
    </source>
</evidence>
<dbReference type="GO" id="GO:0033592">
    <property type="term" value="F:RNA strand annealing activity"/>
    <property type="evidence" value="ECO:0007669"/>
    <property type="project" value="TreeGrafter"/>
</dbReference>
<dbReference type="GO" id="GO:0005524">
    <property type="term" value="F:ATP binding"/>
    <property type="evidence" value="ECO:0007669"/>
    <property type="project" value="UniProtKB-KW"/>
</dbReference>
<dbReference type="PANTHER" id="PTHR47963:SF7">
    <property type="entry name" value="ATP-DEPENDENT RNA HELICASE YFML-RELATED"/>
    <property type="match status" value="1"/>
</dbReference>
<feature type="domain" description="Helicase ATP-binding" evidence="7">
    <location>
        <begin position="34"/>
        <end position="204"/>
    </location>
</feature>
<evidence type="ECO:0000313" key="10">
    <source>
        <dbReference type="EMBL" id="TBL81820.1"/>
    </source>
</evidence>
<dbReference type="InterPro" id="IPR011545">
    <property type="entry name" value="DEAD/DEAH_box_helicase_dom"/>
</dbReference>
<dbReference type="OrthoDB" id="9805696at2"/>
<dbReference type="GO" id="GO:0005829">
    <property type="term" value="C:cytosol"/>
    <property type="evidence" value="ECO:0007669"/>
    <property type="project" value="TreeGrafter"/>
</dbReference>
<keyword evidence="1" id="KW-0547">Nucleotide-binding</keyword>
<dbReference type="InterPro" id="IPR044742">
    <property type="entry name" value="DEAD/DEAH_RhlB"/>
</dbReference>
<dbReference type="CDD" id="cd00268">
    <property type="entry name" value="DEADc"/>
    <property type="match status" value="1"/>
</dbReference>
<evidence type="ECO:0000256" key="3">
    <source>
        <dbReference type="ARBA" id="ARBA00022806"/>
    </source>
</evidence>
<evidence type="ECO:0000259" key="9">
    <source>
        <dbReference type="PROSITE" id="PS51195"/>
    </source>
</evidence>
<accession>A0A4Q9E067</accession>
<feature type="compositionally biased region" description="Low complexity" evidence="6">
    <location>
        <begin position="417"/>
        <end position="428"/>
    </location>
</feature>
<dbReference type="InterPro" id="IPR050547">
    <property type="entry name" value="DEAD_box_RNA_helicases"/>
</dbReference>
<sequence length="478" mass="53034">MNNSFEQLHIQPFYIKKLHAMGIVEPTPIQRDSIPVVIEGRDVIAQSQTGTGKTLAYLLPLLHRINPQDKQLQAVVLVPTRELGMQIMLELDKLTKDSGITAQALIGGASVQRQIDKLKLRPQIVVGTPGRVLELIKVRKLTMHFVRAIAVDEVDQVFDLGAINEVEAVLKSAQRDRQIVFFSATMPESVNAMADKWMKDPQRVQVNPQQRTSETLEHLYFTCEERDKLDTLRRLVRMYNPPAAIVFINETDDIGEAAEKLRYIGLSVEALYANAGKMERAKTMNTFREGKFQLLLATDVAARGLDIPGVTHVINLDPPVDADHYVHRVGRTGRMGRKGTAISIVTPKQEFIINKFEKTLGITIERKAMFAGKLVEPESLRSSAAKKRAGVTAKVSAAAEKTKDGRADSRQTTGRTASQQAPAEAAPSRKSGGRQGGAAAVPAKPAPLSKKQERLQKERERKNKGAPRWLKDKPDKQK</sequence>
<feature type="short sequence motif" description="Q motif" evidence="5">
    <location>
        <begin position="3"/>
        <end position="31"/>
    </location>
</feature>
<dbReference type="Gene3D" id="3.40.50.300">
    <property type="entry name" value="P-loop containing nucleotide triphosphate hydrolases"/>
    <property type="match status" value="2"/>
</dbReference>
<dbReference type="SUPFAM" id="SSF52540">
    <property type="entry name" value="P-loop containing nucleoside triphosphate hydrolases"/>
    <property type="match status" value="1"/>
</dbReference>
<dbReference type="PROSITE" id="PS51192">
    <property type="entry name" value="HELICASE_ATP_BIND_1"/>
    <property type="match status" value="1"/>
</dbReference>
<dbReference type="CDD" id="cd18787">
    <property type="entry name" value="SF2_C_DEAD"/>
    <property type="match status" value="1"/>
</dbReference>
<evidence type="ECO:0000259" key="8">
    <source>
        <dbReference type="PROSITE" id="PS51194"/>
    </source>
</evidence>
<feature type="compositionally biased region" description="Basic and acidic residues" evidence="6">
    <location>
        <begin position="400"/>
        <end position="409"/>
    </location>
</feature>
<dbReference type="SMART" id="SM00487">
    <property type="entry name" value="DEXDc"/>
    <property type="match status" value="1"/>
</dbReference>
<dbReference type="Proteomes" id="UP000293142">
    <property type="component" value="Unassembled WGS sequence"/>
</dbReference>
<proteinExistence type="predicted"/>